<dbReference type="OrthoDB" id="361305at2759"/>
<organism evidence="2 3">
    <name type="scientific">Theileria equi strain WA</name>
    <dbReference type="NCBI Taxonomy" id="1537102"/>
    <lineage>
        <taxon>Eukaryota</taxon>
        <taxon>Sar</taxon>
        <taxon>Alveolata</taxon>
        <taxon>Apicomplexa</taxon>
        <taxon>Aconoidasida</taxon>
        <taxon>Piroplasmida</taxon>
        <taxon>Theileriidae</taxon>
        <taxon>Theileria</taxon>
    </lineage>
</organism>
<dbReference type="eggNOG" id="ENOG502QXEU">
    <property type="taxonomic scope" value="Eukaryota"/>
</dbReference>
<dbReference type="Proteomes" id="UP000031512">
    <property type="component" value="Chromosome 1"/>
</dbReference>
<keyword evidence="3" id="KW-1185">Reference proteome</keyword>
<sequence>MYCINVNLLIVFSYIINKIYAFENEKSLFKVDESVINEYISECRLKSNGPIFSCISKKLSESDVRYRKNSDVDSLSSLRSFTWMLSLPVLHPNTVVYNQEPLEIYQNSIYRDHRFVIEPKFGSLFYRVPLNEYYKHLYDNKDNGFRPGMFDLRHKLGKIFELWSITIGHEVSYTIPHEKIDSVLHGDEPKTNLYTKLFLMHLDYKIFAPLKRKAIVLSFLNKCNYTFRYKLRKFAVCLLNTFKSCKLVMNKEQLLHRYNISNIFKNVRKDRDIIPFVPFPFLGKFNDIYFSVDSSSQTFTNTDYAFFSCIETIVNELSMGSRNVNAVFGHLNEYLTLLKRASDVKTLSQFNGFYILEIWPKQSGFSFFNLFDREYRAKIWNSPFKMMVTSHISNFIWDLPVFIMMRLLYVSLFVSIAFFIILIFYVIWI</sequence>
<proteinExistence type="predicted"/>
<keyword evidence="1" id="KW-0472">Membrane</keyword>
<dbReference type="RefSeq" id="XP_004828796.1">
    <property type="nucleotide sequence ID" value="XM_004828739.1"/>
</dbReference>
<gene>
    <name evidence="2" type="ORF">BEWA_019760</name>
</gene>
<evidence type="ECO:0000313" key="3">
    <source>
        <dbReference type="Proteomes" id="UP000031512"/>
    </source>
</evidence>
<dbReference type="KEGG" id="beq:BEWA_019760"/>
<dbReference type="AlphaFoldDB" id="L0AU96"/>
<dbReference type="EMBL" id="CP001669">
    <property type="protein sequence ID" value="AFZ79130.1"/>
    <property type="molecule type" value="Genomic_DNA"/>
</dbReference>
<keyword evidence="1" id="KW-1133">Transmembrane helix</keyword>
<accession>L0AU96</accession>
<evidence type="ECO:0000313" key="2">
    <source>
        <dbReference type="EMBL" id="AFZ79130.1"/>
    </source>
</evidence>
<evidence type="ECO:0000256" key="1">
    <source>
        <dbReference type="SAM" id="Phobius"/>
    </source>
</evidence>
<reference evidence="2 3" key="1">
    <citation type="journal article" date="2012" name="BMC Genomics">
        <title>Comparative genomic analysis and phylogenetic position of Theileria equi.</title>
        <authorList>
            <person name="Kappmeyer L.S."/>
            <person name="Thiagarajan M."/>
            <person name="Herndon D.R."/>
            <person name="Ramsay J.D."/>
            <person name="Caler E."/>
            <person name="Djikeng A."/>
            <person name="Gillespie J.J."/>
            <person name="Lau A.O."/>
            <person name="Roalson E.H."/>
            <person name="Silva J.C."/>
            <person name="Silva M.G."/>
            <person name="Suarez C.E."/>
            <person name="Ueti M.W."/>
            <person name="Nene V.M."/>
            <person name="Mealey R.H."/>
            <person name="Knowles D.P."/>
            <person name="Brayton K.A."/>
        </authorList>
    </citation>
    <scope>NUCLEOTIDE SEQUENCE [LARGE SCALE GENOMIC DNA]</scope>
    <source>
        <strain evidence="2 3">WA</strain>
    </source>
</reference>
<name>L0AU96_THEEQ</name>
<dbReference type="GeneID" id="15803481"/>
<dbReference type="VEuPathDB" id="PiroplasmaDB:BEWA_019760"/>
<protein>
    <submittedName>
        <fullName evidence="2">Uncharacterized protein</fullName>
    </submittedName>
</protein>
<keyword evidence="1" id="KW-0812">Transmembrane</keyword>
<feature type="transmembrane region" description="Helical" evidence="1">
    <location>
        <begin position="407"/>
        <end position="428"/>
    </location>
</feature>